<feature type="domain" description="AAA+ ATPase" evidence="2">
    <location>
        <begin position="534"/>
        <end position="659"/>
    </location>
</feature>
<feature type="compositionally biased region" description="Acidic residues" evidence="1">
    <location>
        <begin position="423"/>
        <end position="437"/>
    </location>
</feature>
<dbReference type="Proteomes" id="UP001578633">
    <property type="component" value="Chromosome 2"/>
</dbReference>
<reference evidence="3 4" key="1">
    <citation type="submission" date="2024-09" db="EMBL/GenBank/DDBJ databases">
        <title>T2T genomes of carrot and Alternaria dauci and their utility for understanding host-pathogen interaction during carrot leaf blight disease.</title>
        <authorList>
            <person name="Liu W."/>
            <person name="Xu S."/>
            <person name="Ou C."/>
            <person name="Liu X."/>
            <person name="Zhuang F."/>
            <person name="Deng X.W."/>
        </authorList>
    </citation>
    <scope>NUCLEOTIDE SEQUENCE [LARGE SCALE GENOMIC DNA]</scope>
    <source>
        <strain evidence="3 4">A2016</strain>
    </source>
</reference>
<organism evidence="3 4">
    <name type="scientific">Alternaria dauci</name>
    <dbReference type="NCBI Taxonomy" id="48095"/>
    <lineage>
        <taxon>Eukaryota</taxon>
        <taxon>Fungi</taxon>
        <taxon>Dikarya</taxon>
        <taxon>Ascomycota</taxon>
        <taxon>Pezizomycotina</taxon>
        <taxon>Dothideomycetes</taxon>
        <taxon>Pleosporomycetidae</taxon>
        <taxon>Pleosporales</taxon>
        <taxon>Pleosporineae</taxon>
        <taxon>Pleosporaceae</taxon>
        <taxon>Alternaria</taxon>
        <taxon>Alternaria sect. Porri</taxon>
    </lineage>
</organism>
<sequence>MCDSPIEEGGNSVHMDYLRQLMALQARDRLNHKAQLPPGSSSSEDDEPAAKSKSKAKMNGVKHVLVNGKSQKQTANGVADDKDAEEKDEEPCNPGMKNGLKHLYSGKEDKKGRFQWQEEIPEDIGDPVENDETAKWALLARNVKVYNDPRRVLSIHSIVVQSPLLKKLLAVVLKNYPGVTVGLNRLEFDGKFEPLIHRWAELQDAITKLGDETEDKRTTKAHAKLLQEILTKEFKSLIDTSQDMKSKKVMTYEHLWTLFQPGATVFARQDGQETAMTLVETKYGVDCNGAPCFWLTCKYVDWDGAKFGSNKINLAIPAYTGTRSITSLRVYPIEFHPEGEAIRTRLIERGAKAEALAGANYRAYHGVAWRHGASGNKEKYNVKARIVIDTYGWNRFDPSHAIYVTPLNQKEPGPPPAPGQYDEGQEEECQEFEDQDDSGMPLDGAFADEDDTVKLPPLTTEQKLICSPLLRGYSLKNKLWLNFFVNCVKDIEWQTDAFDRLVLPKNQKELILGFTESQRKFRDTFDDVIEGKGKGMIILLCGPPGVGKTLTSESVAEEMKVPLYTMSAGDLGFDPRRVESKLQAILEMCSRWNAVLLLDEADVFLEQRSLHELERNKLVSIFLRVLEYYEGTMFLTTNRVQTFDPAFQSRIHISLDYPGLTIDSRKTIWKNFLDSSAQEHTIDKAQLMELARLDLNGRQIKNILKIARLLASRKEEKLSREHITVTMDVTQHLHNETQASERTKGTLYG</sequence>
<dbReference type="RefSeq" id="XP_069308827.1">
    <property type="nucleotide sequence ID" value="XM_069449005.1"/>
</dbReference>
<dbReference type="InterPro" id="IPR003959">
    <property type="entry name" value="ATPase_AAA_core"/>
</dbReference>
<protein>
    <recommendedName>
        <fullName evidence="2">AAA+ ATPase domain-containing protein</fullName>
    </recommendedName>
</protein>
<name>A0ABR3UP38_9PLEO</name>
<keyword evidence="4" id="KW-1185">Reference proteome</keyword>
<comment type="caution">
    <text evidence="3">The sequence shown here is derived from an EMBL/GenBank/DDBJ whole genome shotgun (WGS) entry which is preliminary data.</text>
</comment>
<evidence type="ECO:0000256" key="1">
    <source>
        <dbReference type="SAM" id="MobiDB-lite"/>
    </source>
</evidence>
<accession>A0ABR3UP38</accession>
<feature type="region of interest" description="Disordered" evidence="1">
    <location>
        <begin position="407"/>
        <end position="444"/>
    </location>
</feature>
<dbReference type="EMBL" id="JBHGVX010000002">
    <property type="protein sequence ID" value="KAL1798243.1"/>
    <property type="molecule type" value="Genomic_DNA"/>
</dbReference>
<feature type="region of interest" description="Disordered" evidence="1">
    <location>
        <begin position="28"/>
        <end position="101"/>
    </location>
</feature>
<dbReference type="Pfam" id="PF00004">
    <property type="entry name" value="AAA"/>
    <property type="match status" value="1"/>
</dbReference>
<evidence type="ECO:0000313" key="4">
    <source>
        <dbReference type="Proteomes" id="UP001578633"/>
    </source>
</evidence>
<dbReference type="Pfam" id="PF22942">
    <property type="entry name" value="DUF7025"/>
    <property type="match status" value="1"/>
</dbReference>
<proteinExistence type="predicted"/>
<dbReference type="PANTHER" id="PTHR46411:SF3">
    <property type="entry name" value="AAA+ ATPASE DOMAIN-CONTAINING PROTEIN"/>
    <property type="match status" value="1"/>
</dbReference>
<dbReference type="InterPro" id="IPR054289">
    <property type="entry name" value="DUF7025"/>
</dbReference>
<evidence type="ECO:0000259" key="2">
    <source>
        <dbReference type="SMART" id="SM00382"/>
    </source>
</evidence>
<dbReference type="PANTHER" id="PTHR46411">
    <property type="entry name" value="FAMILY ATPASE, PUTATIVE-RELATED"/>
    <property type="match status" value="1"/>
</dbReference>
<evidence type="ECO:0000313" key="3">
    <source>
        <dbReference type="EMBL" id="KAL1798243.1"/>
    </source>
</evidence>
<dbReference type="SMART" id="SM00382">
    <property type="entry name" value="AAA"/>
    <property type="match status" value="1"/>
</dbReference>
<dbReference type="SUPFAM" id="SSF52540">
    <property type="entry name" value="P-loop containing nucleoside triphosphate hydrolases"/>
    <property type="match status" value="1"/>
</dbReference>
<dbReference type="InterPro" id="IPR003593">
    <property type="entry name" value="AAA+_ATPase"/>
</dbReference>
<dbReference type="GeneID" id="96082602"/>
<dbReference type="CDD" id="cd19481">
    <property type="entry name" value="RecA-like_protease"/>
    <property type="match status" value="1"/>
</dbReference>
<gene>
    <name evidence="3" type="ORF">ACET3X_002280</name>
</gene>
<dbReference type="InterPro" id="IPR027417">
    <property type="entry name" value="P-loop_NTPase"/>
</dbReference>
<dbReference type="Gene3D" id="3.40.50.300">
    <property type="entry name" value="P-loop containing nucleotide triphosphate hydrolases"/>
    <property type="match status" value="1"/>
</dbReference>